<evidence type="ECO:0000256" key="3">
    <source>
        <dbReference type="ARBA" id="ARBA00038502"/>
    </source>
</evidence>
<dbReference type="RefSeq" id="WP_225566038.1">
    <property type="nucleotide sequence ID" value="NZ_JAIXCQ010000009.1"/>
</dbReference>
<dbReference type="EC" id="2.3.1.-" evidence="5"/>
<dbReference type="PANTHER" id="PTHR43792">
    <property type="entry name" value="GNAT FAMILY, PUTATIVE (AFU_ORTHOLOGUE AFUA_3G00765)-RELATED-RELATED"/>
    <property type="match status" value="1"/>
</dbReference>
<dbReference type="SUPFAM" id="SSF55729">
    <property type="entry name" value="Acyl-CoA N-acyltransferases (Nat)"/>
    <property type="match status" value="1"/>
</dbReference>
<gene>
    <name evidence="5" type="ORF">LEP48_13065</name>
</gene>
<comment type="similarity">
    <text evidence="3">Belongs to the acetyltransferase family. RimJ subfamily.</text>
</comment>
<dbReference type="GO" id="GO:0016746">
    <property type="term" value="F:acyltransferase activity"/>
    <property type="evidence" value="ECO:0007669"/>
    <property type="project" value="UniProtKB-KW"/>
</dbReference>
<dbReference type="Proteomes" id="UP001319870">
    <property type="component" value="Unassembled WGS sequence"/>
</dbReference>
<evidence type="ECO:0000313" key="6">
    <source>
        <dbReference type="Proteomes" id="UP001319870"/>
    </source>
</evidence>
<dbReference type="PROSITE" id="PS51186">
    <property type="entry name" value="GNAT"/>
    <property type="match status" value="1"/>
</dbReference>
<accession>A0ABS7ZGX5</accession>
<dbReference type="InterPro" id="IPR051531">
    <property type="entry name" value="N-acetyltransferase"/>
</dbReference>
<dbReference type="InterPro" id="IPR000182">
    <property type="entry name" value="GNAT_dom"/>
</dbReference>
<evidence type="ECO:0000313" key="5">
    <source>
        <dbReference type="EMBL" id="MCA5894272.1"/>
    </source>
</evidence>
<evidence type="ECO:0000256" key="1">
    <source>
        <dbReference type="ARBA" id="ARBA00022679"/>
    </source>
</evidence>
<keyword evidence="2 5" id="KW-0012">Acyltransferase</keyword>
<name>A0ABS7ZGX5_9MICO</name>
<comment type="caution">
    <text evidence="5">The sequence shown here is derived from an EMBL/GenBank/DDBJ whole genome shotgun (WGS) entry which is preliminary data.</text>
</comment>
<reference evidence="5 6" key="1">
    <citation type="submission" date="2021-09" db="EMBL/GenBank/DDBJ databases">
        <title>Isoptericola luteus sp. nov., a novel bacterium isolated from Harbin, the capital city of Heilongjiang province.</title>
        <authorList>
            <person name="Li J."/>
        </authorList>
    </citation>
    <scope>NUCLEOTIDE SEQUENCE [LARGE SCALE GENOMIC DNA]</scope>
    <source>
        <strain evidence="5 6">NEAU-Y5</strain>
    </source>
</reference>
<dbReference type="PANTHER" id="PTHR43792:SF8">
    <property type="entry name" value="[RIBOSOMAL PROTEIN US5]-ALANINE N-ACETYLTRANSFERASE"/>
    <property type="match status" value="1"/>
</dbReference>
<protein>
    <submittedName>
        <fullName evidence="5">GNAT family N-acetyltransferase</fullName>
        <ecNumber evidence="5">2.3.1.-</ecNumber>
    </submittedName>
</protein>
<dbReference type="Pfam" id="PF13302">
    <property type="entry name" value="Acetyltransf_3"/>
    <property type="match status" value="1"/>
</dbReference>
<evidence type="ECO:0000256" key="2">
    <source>
        <dbReference type="ARBA" id="ARBA00023315"/>
    </source>
</evidence>
<keyword evidence="6" id="KW-1185">Reference proteome</keyword>
<sequence>MPDTPVNIPLTSDVVLRSLTRDDGPAMAAAYERNRDHLEPWEPARPAAFYTAEYHARQIPVQILERSSGRSEPLVLERGGEIVGRVNLSDIVRGAFCNTHLGYWIDGRLAGRGLMTDAVDAACAHARDALGLHRVQAATLLHNAASQQVLERTGFERIGVAPRYLRIAGSWQDHVLFQRILHD</sequence>
<evidence type="ECO:0000259" key="4">
    <source>
        <dbReference type="PROSITE" id="PS51186"/>
    </source>
</evidence>
<proteinExistence type="inferred from homology"/>
<dbReference type="Gene3D" id="3.40.630.30">
    <property type="match status" value="1"/>
</dbReference>
<feature type="domain" description="N-acetyltransferase" evidence="4">
    <location>
        <begin position="14"/>
        <end position="182"/>
    </location>
</feature>
<dbReference type="EMBL" id="JAIXCQ010000009">
    <property type="protein sequence ID" value="MCA5894272.1"/>
    <property type="molecule type" value="Genomic_DNA"/>
</dbReference>
<keyword evidence="1 5" id="KW-0808">Transferase</keyword>
<organism evidence="5 6">
    <name type="scientific">Isoptericola luteus</name>
    <dbReference type="NCBI Taxonomy" id="2879484"/>
    <lineage>
        <taxon>Bacteria</taxon>
        <taxon>Bacillati</taxon>
        <taxon>Actinomycetota</taxon>
        <taxon>Actinomycetes</taxon>
        <taxon>Micrococcales</taxon>
        <taxon>Promicromonosporaceae</taxon>
        <taxon>Isoptericola</taxon>
    </lineage>
</organism>
<dbReference type="InterPro" id="IPR016181">
    <property type="entry name" value="Acyl_CoA_acyltransferase"/>
</dbReference>